<organism evidence="2 3">
    <name type="scientific">Moniliophthora roreri (strain MCA 2997)</name>
    <name type="common">Cocoa frosty pod rot fungus</name>
    <name type="synonym">Crinipellis roreri</name>
    <dbReference type="NCBI Taxonomy" id="1381753"/>
    <lineage>
        <taxon>Eukaryota</taxon>
        <taxon>Fungi</taxon>
        <taxon>Dikarya</taxon>
        <taxon>Basidiomycota</taxon>
        <taxon>Agaricomycotina</taxon>
        <taxon>Agaricomycetes</taxon>
        <taxon>Agaricomycetidae</taxon>
        <taxon>Agaricales</taxon>
        <taxon>Marasmiineae</taxon>
        <taxon>Marasmiaceae</taxon>
        <taxon>Moniliophthora</taxon>
    </lineage>
</organism>
<gene>
    <name evidence="2" type="ORF">Moror_16060</name>
</gene>
<dbReference type="HOGENOM" id="CLU_664090_0_0_1"/>
<dbReference type="OrthoDB" id="3060478at2759"/>
<keyword evidence="3" id="KW-1185">Reference proteome</keyword>
<dbReference type="EMBL" id="AWSO01000552">
    <property type="protein sequence ID" value="ESK89524.1"/>
    <property type="molecule type" value="Genomic_DNA"/>
</dbReference>
<proteinExistence type="predicted"/>
<evidence type="ECO:0000313" key="2">
    <source>
        <dbReference type="EMBL" id="ESK89524.1"/>
    </source>
</evidence>
<evidence type="ECO:0000313" key="3">
    <source>
        <dbReference type="Proteomes" id="UP000017559"/>
    </source>
</evidence>
<dbReference type="Proteomes" id="UP000017559">
    <property type="component" value="Unassembled WGS sequence"/>
</dbReference>
<dbReference type="KEGG" id="mrr:Moror_16060"/>
<reference evidence="2 3" key="1">
    <citation type="journal article" date="2014" name="BMC Genomics">
        <title>Genome and secretome analysis of the hemibiotrophic fungal pathogen, Moniliophthora roreri, which causes frosty pod rot disease of cacao: mechanisms of the biotrophic and necrotrophic phases.</title>
        <authorList>
            <person name="Meinhardt L.W."/>
            <person name="Costa G.G.L."/>
            <person name="Thomazella D.P.T."/>
            <person name="Teixeira P.J.P.L."/>
            <person name="Carazzolle M.F."/>
            <person name="Schuster S.C."/>
            <person name="Carlson J.E."/>
            <person name="Guiltinan M.J."/>
            <person name="Mieczkowski P."/>
            <person name="Farmer A."/>
            <person name="Ramaraj T."/>
            <person name="Crozier J."/>
            <person name="Davis R.E."/>
            <person name="Shao J."/>
            <person name="Melnick R.L."/>
            <person name="Pereira G.A.G."/>
            <person name="Bailey B.A."/>
        </authorList>
    </citation>
    <scope>NUCLEOTIDE SEQUENCE [LARGE SCALE GENOMIC DNA]</scope>
    <source>
        <strain evidence="2 3">MCA 2997</strain>
    </source>
</reference>
<sequence>MSSSGVWRKPPTLIPIPGQKISSNSSQKHARFRVDTSALPRHGTTYHQPIAFSLSSTLKTEVTAKAEDDLISIPMASQPRTRTNSYSGSLTTKLKNVEGVTPQDSLRYQMAELMTSLEKCHKRFNKLKRKLEDFEECVESQALANTQQSQTPEIQEAQIHRVAVTINLRQDFDWRGRLERLFRAELYNLPPVYEHLPDRIARMNPLSLSSHPRFHECLGEIGYERALEERLAESSTLWRRRQSHPFSFHFYPARLFWLDDQRCLAIGPMSQENMKHNFKLTSPFDLLDGEERPLFFESGHHKCRQLFYAGSYKSLNLSGSYQGGFVYKGGNVVLKRLAHAVMSSQVGGPALRFEETISMLKDGEIRLGFLCLYCTGFDHDLYASLTSGTSSQASAKRAASPIAESTRKGKKLRL</sequence>
<feature type="region of interest" description="Disordered" evidence="1">
    <location>
        <begin position="1"/>
        <end position="29"/>
    </location>
</feature>
<comment type="caution">
    <text evidence="2">The sequence shown here is derived from an EMBL/GenBank/DDBJ whole genome shotgun (WGS) entry which is preliminary data.</text>
</comment>
<name>V2YCV9_MONRO</name>
<evidence type="ECO:0000256" key="1">
    <source>
        <dbReference type="SAM" id="MobiDB-lite"/>
    </source>
</evidence>
<protein>
    <submittedName>
        <fullName evidence="2">Uncharacterized protein</fullName>
    </submittedName>
</protein>
<dbReference type="AlphaFoldDB" id="V2YCV9"/>
<accession>V2YCV9</accession>